<dbReference type="Proteomes" id="UP001057402">
    <property type="component" value="Chromosome 12"/>
</dbReference>
<evidence type="ECO:0000313" key="2">
    <source>
        <dbReference type="Proteomes" id="UP001057402"/>
    </source>
</evidence>
<dbReference type="EMBL" id="CM042891">
    <property type="protein sequence ID" value="KAI4304481.1"/>
    <property type="molecule type" value="Genomic_DNA"/>
</dbReference>
<protein>
    <submittedName>
        <fullName evidence="1">Uncharacterized protein</fullName>
    </submittedName>
</protein>
<comment type="caution">
    <text evidence="1">The sequence shown here is derived from an EMBL/GenBank/DDBJ whole genome shotgun (WGS) entry which is preliminary data.</text>
</comment>
<keyword evidence="2" id="KW-1185">Reference proteome</keyword>
<proteinExistence type="predicted"/>
<organism evidence="1 2">
    <name type="scientific">Melastoma candidum</name>
    <dbReference type="NCBI Taxonomy" id="119954"/>
    <lineage>
        <taxon>Eukaryota</taxon>
        <taxon>Viridiplantae</taxon>
        <taxon>Streptophyta</taxon>
        <taxon>Embryophyta</taxon>
        <taxon>Tracheophyta</taxon>
        <taxon>Spermatophyta</taxon>
        <taxon>Magnoliopsida</taxon>
        <taxon>eudicotyledons</taxon>
        <taxon>Gunneridae</taxon>
        <taxon>Pentapetalae</taxon>
        <taxon>rosids</taxon>
        <taxon>malvids</taxon>
        <taxon>Myrtales</taxon>
        <taxon>Melastomataceae</taxon>
        <taxon>Melastomatoideae</taxon>
        <taxon>Melastomateae</taxon>
        <taxon>Melastoma</taxon>
    </lineage>
</organism>
<name>A0ACB9L3U8_9MYRT</name>
<reference evidence="2" key="1">
    <citation type="journal article" date="2023" name="Front. Plant Sci.">
        <title>Chromosomal-level genome assembly of Melastoma candidum provides insights into trichome evolution.</title>
        <authorList>
            <person name="Zhong Y."/>
            <person name="Wu W."/>
            <person name="Sun C."/>
            <person name="Zou P."/>
            <person name="Liu Y."/>
            <person name="Dai S."/>
            <person name="Zhou R."/>
        </authorList>
    </citation>
    <scope>NUCLEOTIDE SEQUENCE [LARGE SCALE GENOMIC DNA]</scope>
</reference>
<gene>
    <name evidence="1" type="ORF">MLD38_039982</name>
</gene>
<sequence>MPPRRQTRSSVTACLQEGFRHSMEEHTVRVKELTMEVLELFTKGLGLKERDALSAMVGKAEFTWGEYSNDLQDQFEKIEE</sequence>
<evidence type="ECO:0000313" key="1">
    <source>
        <dbReference type="EMBL" id="KAI4304481.1"/>
    </source>
</evidence>
<accession>A0ACB9L3U8</accession>